<evidence type="ECO:0000256" key="1">
    <source>
        <dbReference type="SAM" id="MobiDB-lite"/>
    </source>
</evidence>
<dbReference type="Proteomes" id="UP000218334">
    <property type="component" value="Unassembled WGS sequence"/>
</dbReference>
<protein>
    <submittedName>
        <fullName evidence="2">Uncharacterized protein</fullName>
    </submittedName>
</protein>
<sequence>MSTWSMFLFSTRNMGMNVKLERHLQPLNKGLPERRPGTPGSRWKHLWDLPRAKKVAMDKHEDLDNEADIDATDTANNRPDNVNDDTTEEDKPSGGDDYRLSKENRPYDEETASPPATLPSHTSSTLDTADSAIRTSPPPADASIPSNSGGPATAALGDTDVGLILRRSGREKCRVVDIDA</sequence>
<organism evidence="2 3">
    <name type="scientific">Armillaria solidipes</name>
    <dbReference type="NCBI Taxonomy" id="1076256"/>
    <lineage>
        <taxon>Eukaryota</taxon>
        <taxon>Fungi</taxon>
        <taxon>Dikarya</taxon>
        <taxon>Basidiomycota</taxon>
        <taxon>Agaricomycotina</taxon>
        <taxon>Agaricomycetes</taxon>
        <taxon>Agaricomycetidae</taxon>
        <taxon>Agaricales</taxon>
        <taxon>Marasmiineae</taxon>
        <taxon>Physalacriaceae</taxon>
        <taxon>Armillaria</taxon>
    </lineage>
</organism>
<feature type="compositionally biased region" description="Basic and acidic residues" evidence="1">
    <location>
        <begin position="89"/>
        <end position="108"/>
    </location>
</feature>
<name>A0A2H3AYU3_9AGAR</name>
<feature type="region of interest" description="Disordered" evidence="1">
    <location>
        <begin position="58"/>
        <end position="156"/>
    </location>
</feature>
<gene>
    <name evidence="2" type="ORF">ARMSODRAFT_1008570</name>
</gene>
<evidence type="ECO:0000313" key="3">
    <source>
        <dbReference type="Proteomes" id="UP000218334"/>
    </source>
</evidence>
<dbReference type="AlphaFoldDB" id="A0A2H3AYU3"/>
<feature type="compositionally biased region" description="Polar residues" evidence="1">
    <location>
        <begin position="119"/>
        <end position="128"/>
    </location>
</feature>
<accession>A0A2H3AYU3</accession>
<proteinExistence type="predicted"/>
<evidence type="ECO:0000313" key="2">
    <source>
        <dbReference type="EMBL" id="PBK61864.1"/>
    </source>
</evidence>
<keyword evidence="3" id="KW-1185">Reference proteome</keyword>
<dbReference type="EMBL" id="KZ293472">
    <property type="protein sequence ID" value="PBK61864.1"/>
    <property type="molecule type" value="Genomic_DNA"/>
</dbReference>
<reference evidence="3" key="1">
    <citation type="journal article" date="2017" name="Nat. Ecol. Evol.">
        <title>Genome expansion and lineage-specific genetic innovations in the forest pathogenic fungi Armillaria.</title>
        <authorList>
            <person name="Sipos G."/>
            <person name="Prasanna A.N."/>
            <person name="Walter M.C."/>
            <person name="O'Connor E."/>
            <person name="Balint B."/>
            <person name="Krizsan K."/>
            <person name="Kiss B."/>
            <person name="Hess J."/>
            <person name="Varga T."/>
            <person name="Slot J."/>
            <person name="Riley R."/>
            <person name="Boka B."/>
            <person name="Rigling D."/>
            <person name="Barry K."/>
            <person name="Lee J."/>
            <person name="Mihaltcheva S."/>
            <person name="LaButti K."/>
            <person name="Lipzen A."/>
            <person name="Waldron R."/>
            <person name="Moloney N.M."/>
            <person name="Sperisen C."/>
            <person name="Kredics L."/>
            <person name="Vagvoelgyi C."/>
            <person name="Patrignani A."/>
            <person name="Fitzpatrick D."/>
            <person name="Nagy I."/>
            <person name="Doyle S."/>
            <person name="Anderson J.B."/>
            <person name="Grigoriev I.V."/>
            <person name="Gueldener U."/>
            <person name="Muensterkoetter M."/>
            <person name="Nagy L.G."/>
        </authorList>
    </citation>
    <scope>NUCLEOTIDE SEQUENCE [LARGE SCALE GENOMIC DNA]</scope>
    <source>
        <strain evidence="3">28-4</strain>
    </source>
</reference>